<dbReference type="GO" id="GO:0003700">
    <property type="term" value="F:DNA-binding transcription factor activity"/>
    <property type="evidence" value="ECO:0007669"/>
    <property type="project" value="InterPro"/>
</dbReference>
<feature type="domain" description="HTH arsR-type" evidence="5">
    <location>
        <begin position="6"/>
        <end position="100"/>
    </location>
</feature>
<protein>
    <submittedName>
        <fullName evidence="6">ArsR family transcriptional regulator</fullName>
    </submittedName>
</protein>
<dbReference type="InterPro" id="IPR001307">
    <property type="entry name" value="Thiosulphate_STrfase_CS"/>
</dbReference>
<sequence>MEKKEFKAKVFGELAGLAKALAHPFRLQIIDLLAQSSRTVEEIAAQLNLSMANASQHLQILKGVNLVHVRKEGHYAHYYLADAKVVAVWQSLRELGMERLAEIERTLNDFRSQKHSFQAVTIDELLLKMEQDNVVILDVRPEKEFRAGHIPGALSIPIDQLLNRIAGLPLGREVVVYCRGPFCVYADEAVELLQNQGVPACRLEEGFPDWKSRQLPFHAIPD</sequence>
<dbReference type="Pfam" id="PF01022">
    <property type="entry name" value="HTH_5"/>
    <property type="match status" value="1"/>
</dbReference>
<keyword evidence="7" id="KW-1185">Reference proteome</keyword>
<dbReference type="CDD" id="cd00158">
    <property type="entry name" value="RHOD"/>
    <property type="match status" value="1"/>
</dbReference>
<evidence type="ECO:0000256" key="2">
    <source>
        <dbReference type="ARBA" id="ARBA00023125"/>
    </source>
</evidence>
<keyword evidence="3" id="KW-0804">Transcription</keyword>
<evidence type="ECO:0000313" key="6">
    <source>
        <dbReference type="EMBL" id="RCR66685.1"/>
    </source>
</evidence>
<comment type="caution">
    <text evidence="6">The sequence shown here is derived from an EMBL/GenBank/DDBJ whole genome shotgun (WGS) entry which is preliminary data.</text>
</comment>
<dbReference type="SMART" id="SM00450">
    <property type="entry name" value="RHOD"/>
    <property type="match status" value="1"/>
</dbReference>
<dbReference type="PRINTS" id="PR00778">
    <property type="entry name" value="HTHARSR"/>
</dbReference>
<dbReference type="PROSITE" id="PS50206">
    <property type="entry name" value="RHODANESE_3"/>
    <property type="match status" value="1"/>
</dbReference>
<evidence type="ECO:0000256" key="3">
    <source>
        <dbReference type="ARBA" id="ARBA00023163"/>
    </source>
</evidence>
<dbReference type="OrthoDB" id="9800872at2"/>
<dbReference type="InterPro" id="IPR051081">
    <property type="entry name" value="HTH_MetalResp_TranReg"/>
</dbReference>
<dbReference type="AlphaFoldDB" id="A0A368JHE7"/>
<evidence type="ECO:0000256" key="1">
    <source>
        <dbReference type="ARBA" id="ARBA00023015"/>
    </source>
</evidence>
<dbReference type="GO" id="GO:0003677">
    <property type="term" value="F:DNA binding"/>
    <property type="evidence" value="ECO:0007669"/>
    <property type="project" value="UniProtKB-KW"/>
</dbReference>
<dbReference type="InterPro" id="IPR001763">
    <property type="entry name" value="Rhodanese-like_dom"/>
</dbReference>
<evidence type="ECO:0000259" key="4">
    <source>
        <dbReference type="PROSITE" id="PS50206"/>
    </source>
</evidence>
<evidence type="ECO:0000259" key="5">
    <source>
        <dbReference type="PROSITE" id="PS50987"/>
    </source>
</evidence>
<proteinExistence type="predicted"/>
<accession>A0A368JHE7</accession>
<dbReference type="Proteomes" id="UP000253383">
    <property type="component" value="Unassembled WGS sequence"/>
</dbReference>
<gene>
    <name evidence="6" type="ORF">DUE52_25645</name>
</gene>
<dbReference type="SUPFAM" id="SSF52821">
    <property type="entry name" value="Rhodanese/Cell cycle control phosphatase"/>
    <property type="match status" value="1"/>
</dbReference>
<reference evidence="6 7" key="1">
    <citation type="submission" date="2018-07" db="EMBL/GenBank/DDBJ databases">
        <title>Genome analysis of Larkinella rosea.</title>
        <authorList>
            <person name="Zhou Z."/>
            <person name="Wang G."/>
        </authorList>
    </citation>
    <scope>NUCLEOTIDE SEQUENCE [LARGE SCALE GENOMIC DNA]</scope>
    <source>
        <strain evidence="7">zzj9</strain>
    </source>
</reference>
<name>A0A368JHE7_9BACT</name>
<dbReference type="EMBL" id="QOWE01000025">
    <property type="protein sequence ID" value="RCR66685.1"/>
    <property type="molecule type" value="Genomic_DNA"/>
</dbReference>
<dbReference type="InterPro" id="IPR036390">
    <property type="entry name" value="WH_DNA-bd_sf"/>
</dbReference>
<evidence type="ECO:0000313" key="7">
    <source>
        <dbReference type="Proteomes" id="UP000253383"/>
    </source>
</evidence>
<dbReference type="PROSITE" id="PS50987">
    <property type="entry name" value="HTH_ARSR_2"/>
    <property type="match status" value="1"/>
</dbReference>
<dbReference type="InterPro" id="IPR011991">
    <property type="entry name" value="ArsR-like_HTH"/>
</dbReference>
<feature type="domain" description="Rhodanese" evidence="4">
    <location>
        <begin position="130"/>
        <end position="219"/>
    </location>
</feature>
<dbReference type="NCBIfam" id="NF033788">
    <property type="entry name" value="HTH_metalloreg"/>
    <property type="match status" value="1"/>
</dbReference>
<dbReference type="SUPFAM" id="SSF46785">
    <property type="entry name" value="Winged helix' DNA-binding domain"/>
    <property type="match status" value="1"/>
</dbReference>
<dbReference type="PROSITE" id="PS00380">
    <property type="entry name" value="RHODANESE_1"/>
    <property type="match status" value="1"/>
</dbReference>
<dbReference type="Pfam" id="PF00581">
    <property type="entry name" value="Rhodanese"/>
    <property type="match status" value="1"/>
</dbReference>
<organism evidence="6 7">
    <name type="scientific">Larkinella punicea</name>
    <dbReference type="NCBI Taxonomy" id="2315727"/>
    <lineage>
        <taxon>Bacteria</taxon>
        <taxon>Pseudomonadati</taxon>
        <taxon>Bacteroidota</taxon>
        <taxon>Cytophagia</taxon>
        <taxon>Cytophagales</taxon>
        <taxon>Spirosomataceae</taxon>
        <taxon>Larkinella</taxon>
    </lineage>
</organism>
<dbReference type="Gene3D" id="1.10.10.10">
    <property type="entry name" value="Winged helix-like DNA-binding domain superfamily/Winged helix DNA-binding domain"/>
    <property type="match status" value="1"/>
</dbReference>
<keyword evidence="1" id="KW-0805">Transcription regulation</keyword>
<dbReference type="PANTHER" id="PTHR33154:SF18">
    <property type="entry name" value="ARSENICAL RESISTANCE OPERON REPRESSOR"/>
    <property type="match status" value="1"/>
</dbReference>
<dbReference type="InterPro" id="IPR036873">
    <property type="entry name" value="Rhodanese-like_dom_sf"/>
</dbReference>
<keyword evidence="2" id="KW-0238">DNA-binding</keyword>
<dbReference type="Gene3D" id="3.40.250.10">
    <property type="entry name" value="Rhodanese-like domain"/>
    <property type="match status" value="1"/>
</dbReference>
<dbReference type="RefSeq" id="WP_114408933.1">
    <property type="nucleotide sequence ID" value="NZ_QOWE01000025.1"/>
</dbReference>
<dbReference type="SMART" id="SM00418">
    <property type="entry name" value="HTH_ARSR"/>
    <property type="match status" value="1"/>
</dbReference>
<dbReference type="PANTHER" id="PTHR33154">
    <property type="entry name" value="TRANSCRIPTIONAL REGULATOR, ARSR FAMILY"/>
    <property type="match status" value="1"/>
</dbReference>
<dbReference type="GO" id="GO:0004792">
    <property type="term" value="F:thiosulfate-cyanide sulfurtransferase activity"/>
    <property type="evidence" value="ECO:0007669"/>
    <property type="project" value="InterPro"/>
</dbReference>
<dbReference type="CDD" id="cd00090">
    <property type="entry name" value="HTH_ARSR"/>
    <property type="match status" value="1"/>
</dbReference>
<dbReference type="InterPro" id="IPR001845">
    <property type="entry name" value="HTH_ArsR_DNA-bd_dom"/>
</dbReference>
<dbReference type="InterPro" id="IPR036388">
    <property type="entry name" value="WH-like_DNA-bd_sf"/>
</dbReference>